<dbReference type="OrthoDB" id="271628at2759"/>
<dbReference type="AlphaFoldDB" id="A0A834LUT2"/>
<feature type="region of interest" description="Disordered" evidence="5">
    <location>
        <begin position="606"/>
        <end position="635"/>
    </location>
</feature>
<dbReference type="Gene3D" id="2.30.29.30">
    <property type="entry name" value="Pleckstrin-homology domain (PH domain)/Phosphotyrosine-binding domain (PTB)"/>
    <property type="match status" value="1"/>
</dbReference>
<comment type="similarity">
    <text evidence="1">Belongs to the protein-tyrosine phosphatase family. Non-receptor class myotubularin subfamily.</text>
</comment>
<accession>A0A834LUT2</accession>
<dbReference type="EMBL" id="WJXA01000003">
    <property type="protein sequence ID" value="KAF7149340.1"/>
    <property type="molecule type" value="Genomic_DNA"/>
</dbReference>
<comment type="caution">
    <text evidence="7">The sequence shown here is derived from an EMBL/GenBank/DDBJ whole genome shotgun (WGS) entry which is preliminary data.</text>
</comment>
<evidence type="ECO:0000313" key="7">
    <source>
        <dbReference type="EMBL" id="KAF7149340.1"/>
    </source>
</evidence>
<evidence type="ECO:0000256" key="5">
    <source>
        <dbReference type="SAM" id="MobiDB-lite"/>
    </source>
</evidence>
<reference evidence="7" key="1">
    <citation type="submission" date="2019-11" db="EMBL/GenBank/DDBJ databases">
        <authorList>
            <person name="Liu Y."/>
            <person name="Hou J."/>
            <person name="Li T.-Q."/>
            <person name="Guan C.-H."/>
            <person name="Wu X."/>
            <person name="Wu H.-Z."/>
            <person name="Ling F."/>
            <person name="Zhang R."/>
            <person name="Shi X.-G."/>
            <person name="Ren J.-P."/>
            <person name="Chen E.-F."/>
            <person name="Sun J.-M."/>
        </authorList>
    </citation>
    <scope>NUCLEOTIDE SEQUENCE</scope>
    <source>
        <strain evidence="7">Adult_tree_wgs_1</strain>
        <tissue evidence="7">Leaves</tissue>
    </source>
</reference>
<feature type="domain" description="Myotubularin phosphatase" evidence="6">
    <location>
        <begin position="234"/>
        <end position="756"/>
    </location>
</feature>
<keyword evidence="8" id="KW-1185">Reference proteome</keyword>
<dbReference type="InterPro" id="IPR030564">
    <property type="entry name" value="Myotubularin"/>
</dbReference>
<organism evidence="7 8">
    <name type="scientific">Rhododendron simsii</name>
    <name type="common">Sims's rhododendron</name>
    <dbReference type="NCBI Taxonomy" id="118357"/>
    <lineage>
        <taxon>Eukaryota</taxon>
        <taxon>Viridiplantae</taxon>
        <taxon>Streptophyta</taxon>
        <taxon>Embryophyta</taxon>
        <taxon>Tracheophyta</taxon>
        <taxon>Spermatophyta</taxon>
        <taxon>Magnoliopsida</taxon>
        <taxon>eudicotyledons</taxon>
        <taxon>Gunneridae</taxon>
        <taxon>Pentapetalae</taxon>
        <taxon>asterids</taxon>
        <taxon>Ericales</taxon>
        <taxon>Ericaceae</taxon>
        <taxon>Ericoideae</taxon>
        <taxon>Rhodoreae</taxon>
        <taxon>Rhododendron</taxon>
    </lineage>
</organism>
<protein>
    <recommendedName>
        <fullName evidence="6">Myotubularin phosphatase domain-containing protein</fullName>
    </recommendedName>
</protein>
<keyword evidence="4" id="KW-0175">Coiled coil</keyword>
<dbReference type="SUPFAM" id="SSF52799">
    <property type="entry name" value="(Phosphotyrosine protein) phosphatases II"/>
    <property type="match status" value="2"/>
</dbReference>
<evidence type="ECO:0000256" key="4">
    <source>
        <dbReference type="SAM" id="Coils"/>
    </source>
</evidence>
<dbReference type="InterPro" id="IPR029021">
    <property type="entry name" value="Prot-tyrosine_phosphatase-like"/>
</dbReference>
<dbReference type="CDD" id="cd14507">
    <property type="entry name" value="PTP-MTM-like"/>
    <property type="match status" value="1"/>
</dbReference>
<proteinExistence type="inferred from homology"/>
<dbReference type="Pfam" id="PF06602">
    <property type="entry name" value="Myotub-related"/>
    <property type="match status" value="2"/>
</dbReference>
<evidence type="ECO:0000256" key="2">
    <source>
        <dbReference type="PIRSR" id="PIRSR630564-1"/>
    </source>
</evidence>
<feature type="active site" description="Phosphocysteine intermediate" evidence="2">
    <location>
        <position position="478"/>
    </location>
</feature>
<feature type="compositionally biased region" description="Basic and acidic residues" evidence="5">
    <location>
        <begin position="16"/>
        <end position="28"/>
    </location>
</feature>
<dbReference type="InterPro" id="IPR010569">
    <property type="entry name" value="Myotubularin-like_Pase_dom"/>
</dbReference>
<feature type="coiled-coil region" evidence="4">
    <location>
        <begin position="774"/>
        <end position="801"/>
    </location>
</feature>
<feature type="binding site" evidence="3">
    <location>
        <begin position="392"/>
        <end position="393"/>
    </location>
    <ligand>
        <name>substrate</name>
    </ligand>
</feature>
<sequence>MATPKPRSGRSTSLREPGDDIRLTESEKIEGTGSWETLEWTKIEPAPRSVPEGLLGFLLEAEQVIVEGYGVVLVNTDEAGTLFVTNYRLLFLSEGSRNIIPLGTIPLATIEKFNKIAMKLPSAPRQSDRAPSRRLLQVIGWHIGWGFGEGAGSDANKGDGDAVVGFSVNCKDMRIIVFGFRPRTKQRRAVFDALVRCTRPVRLWDLYAISSRPSRFSNTYPTVRLLNEYFRLLGMVSCNASTSSIEDGSYTVSNEWWRISAVNSTYTMCPTYPFALLVPKCISDEEVLQASTFRARCRLPVISWCHPGNGAVLARSSQPLVGLMMNMRSNADEKLVASLCTHLAGLKQPRRKLYIADARPRKNALANGAMGGGSESSSNYFQSEIVFFGIENIHAMRDSLSRLRDYLDTHGATSSDGMSSFLRHGGWTWGGGNLSSMSASVSTLGDTGWLIHVQNVLAGSAWIAARIALESASVLVHCRSEIYKPSFFSFRTTRNDCNENVVEDEVEAPPQQAEEWWESWRRCGGRGLRGEGELDWDSGRSNDGWDRTTQLIALANLLLDPYYRTFKGFQALVEKDWLAFGHPFADRMGMPTSSGGGSMLYELSRQSSTGSFPSSPMRQSSGSSTSQAQSASHGQNSNNYSPIFLQWVDCVSQLLRMYPFAFEFSSVWLLWWISWTVCSLVASETSCATGEIHEKERQQSDIFDTSGCLWMYLADLRASEGSSHVHYNLFYEPSKHEGPLLPPAAALAPTLWPQFHLRWACPSEAQAGEVEAQCRSLAKKFSELQKAKEAAEMKAKEIAATTESLSAALQNEKQISSSAMNLAKRATKESAAIKRAIQSLGCKVHFSGSGDCTVNIESNQTEIPHKLIQSPSKRESDGNMMQNDDKSDLSVSITVIDEVDSNNPISKVCESLCPLRTRDGGCRWPDAGCAQLGSQFVGIKANFDAFDRLSIYDSYFRSE</sequence>
<dbReference type="PROSITE" id="PS51339">
    <property type="entry name" value="PPASE_MYOTUBULARIN"/>
    <property type="match status" value="1"/>
</dbReference>
<evidence type="ECO:0000256" key="1">
    <source>
        <dbReference type="ARBA" id="ARBA00007471"/>
    </source>
</evidence>
<dbReference type="PANTHER" id="PTHR10807:SF8">
    <property type="entry name" value="PHOSPHATIDYLINOSITOL-3-PHOSPHATE PHOSPHATASE"/>
    <property type="match status" value="1"/>
</dbReference>
<dbReference type="PANTHER" id="PTHR10807">
    <property type="entry name" value="MYOTUBULARIN-RELATED"/>
    <property type="match status" value="1"/>
</dbReference>
<dbReference type="Proteomes" id="UP000626092">
    <property type="component" value="Unassembled WGS sequence"/>
</dbReference>
<dbReference type="GO" id="GO:0005737">
    <property type="term" value="C:cytoplasm"/>
    <property type="evidence" value="ECO:0007669"/>
    <property type="project" value="TreeGrafter"/>
</dbReference>
<feature type="compositionally biased region" description="Low complexity" evidence="5">
    <location>
        <begin position="611"/>
        <end position="635"/>
    </location>
</feature>
<feature type="binding site" evidence="3">
    <location>
        <begin position="478"/>
        <end position="547"/>
    </location>
    <ligand>
        <name>substrate</name>
    </ligand>
</feature>
<dbReference type="GO" id="GO:0046856">
    <property type="term" value="P:phosphatidylinositol dephosphorylation"/>
    <property type="evidence" value="ECO:0007669"/>
    <property type="project" value="TreeGrafter"/>
</dbReference>
<evidence type="ECO:0000259" key="6">
    <source>
        <dbReference type="PROSITE" id="PS51339"/>
    </source>
</evidence>
<evidence type="ECO:0000313" key="8">
    <source>
        <dbReference type="Proteomes" id="UP000626092"/>
    </source>
</evidence>
<dbReference type="SMART" id="SM00568">
    <property type="entry name" value="GRAM"/>
    <property type="match status" value="1"/>
</dbReference>
<name>A0A834LUT2_RHOSS</name>
<dbReference type="GO" id="GO:0106018">
    <property type="term" value="F:phosphatidylinositol-3,5-bisphosphate phosphatase activity"/>
    <property type="evidence" value="ECO:0007669"/>
    <property type="project" value="TreeGrafter"/>
</dbReference>
<dbReference type="GO" id="GO:0004438">
    <property type="term" value="F:phosphatidylinositol-3-phosphate phosphatase activity"/>
    <property type="evidence" value="ECO:0007669"/>
    <property type="project" value="TreeGrafter"/>
</dbReference>
<dbReference type="InterPro" id="IPR011993">
    <property type="entry name" value="PH-like_dom_sf"/>
</dbReference>
<gene>
    <name evidence="7" type="ORF">RHSIM_Rhsim03G0109700</name>
</gene>
<feature type="region of interest" description="Disordered" evidence="5">
    <location>
        <begin position="1"/>
        <end position="28"/>
    </location>
</feature>
<dbReference type="SUPFAM" id="SSF50729">
    <property type="entry name" value="PH domain-like"/>
    <property type="match status" value="1"/>
</dbReference>
<dbReference type="InterPro" id="IPR004182">
    <property type="entry name" value="GRAM"/>
</dbReference>
<evidence type="ECO:0000256" key="3">
    <source>
        <dbReference type="PIRSR" id="PIRSR630564-2"/>
    </source>
</evidence>